<gene>
    <name evidence="1" type="ORF">VPRG_00031</name>
</gene>
<dbReference type="OrthoDB" id="27851at10239"/>
<evidence type="ECO:0000313" key="1">
    <source>
        <dbReference type="EMBL" id="AGN34273.1"/>
    </source>
</evidence>
<organism evidence="1 2">
    <name type="scientific">Vibrio phage pYD38-A</name>
    <dbReference type="NCBI Taxonomy" id="754051"/>
    <lineage>
        <taxon>Viruses</taxon>
        <taxon>Duplodnaviria</taxon>
        <taxon>Heunggongvirae</taxon>
        <taxon>Uroviricota</taxon>
        <taxon>Caudoviricetes</taxon>
        <taxon>Roufvirus</taxon>
        <taxon>Roufvirus pIS4A</taxon>
    </lineage>
</organism>
<accession>R9TMW3</accession>
<dbReference type="Proteomes" id="UP000201358">
    <property type="component" value="Segment"/>
</dbReference>
<dbReference type="RefSeq" id="YP_008126195.1">
    <property type="nucleotide sequence ID" value="NC_021534.1"/>
</dbReference>
<reference evidence="1 2" key="1">
    <citation type="submission" date="2010-12" db="EMBL/GenBank/DDBJ databases">
        <title>The Genome Sequence of Vibrio phage pYD38-A.</title>
        <authorList>
            <consortium name="The Broad Institute Genome Sequencing Platform"/>
            <person name="Henn M.R."/>
            <person name="Wolf A."/>
            <person name="Jost G."/>
            <person name="Levin J."/>
            <person name="Malboeuf C."/>
            <person name="Casali M."/>
            <person name="Russ C."/>
            <person name="Lennon N."/>
            <person name="Chapman S.B."/>
            <person name="Erlich R."/>
            <person name="Young S.K."/>
            <person name="Yandava C."/>
            <person name="Zeng Q."/>
            <person name="Alvarado L."/>
            <person name="Anderson S."/>
            <person name="Berlin A."/>
            <person name="Chen Z."/>
            <person name="Freedman E."/>
            <person name="Gellesch M."/>
            <person name="Goldberg J."/>
            <person name="Green L."/>
            <person name="Griggs A."/>
            <person name="Gujja S."/>
            <person name="Heilman E.R."/>
            <person name="Heiman D."/>
            <person name="Hollinger A."/>
            <person name="Howarth C."/>
            <person name="Larson L."/>
            <person name="Mehta T."/>
            <person name="Pearson M."/>
            <person name="Roberts A."/>
            <person name="Ryan E."/>
            <person name="Saif S."/>
            <person name="Shea T."/>
            <person name="Shenoy N."/>
            <person name="Sisk P."/>
            <person name="Stolte C."/>
            <person name="Sykes S."/>
            <person name="White J."/>
            <person name="Haas B."/>
            <person name="Nusbaum C."/>
            <person name="Birren B."/>
        </authorList>
    </citation>
    <scope>NUCLEOTIDE SEQUENCE [LARGE SCALE GENOMIC DNA]</scope>
    <source>
        <strain evidence="2">pYD38</strain>
    </source>
</reference>
<evidence type="ECO:0000313" key="2">
    <source>
        <dbReference type="Proteomes" id="UP000201358"/>
    </source>
</evidence>
<proteinExistence type="predicted"/>
<dbReference type="EMBL" id="JF974312">
    <property type="protein sequence ID" value="AGN34273.1"/>
    <property type="molecule type" value="Genomic_DNA"/>
</dbReference>
<name>R9TMW3_9CAUD</name>
<dbReference type="KEGG" id="vg:16045599"/>
<dbReference type="GeneID" id="16045599"/>
<protein>
    <submittedName>
        <fullName evidence="1">Uncharacterized protein</fullName>
    </submittedName>
</protein>
<sequence>MYRMSKKSLAGRIVMAPLFFIVLVIEVTLNKADDWSCHVRRFRIKMTDFVDKKFPLANNKKTNI</sequence>